<evidence type="ECO:0000313" key="2">
    <source>
        <dbReference type="EMBL" id="SUU90873.1"/>
    </source>
</evidence>
<dbReference type="EMBL" id="UFSM01000001">
    <property type="protein sequence ID" value="SUU90873.1"/>
    <property type="molecule type" value="Genomic_DNA"/>
</dbReference>
<feature type="domain" description="DUF306" evidence="1">
    <location>
        <begin position="147"/>
        <end position="251"/>
    </location>
</feature>
<dbReference type="AlphaFoldDB" id="A0A380WPL3"/>
<accession>A0A380WPL3</accession>
<gene>
    <name evidence="2" type="ORF">NCTC10684_04133</name>
</gene>
<proteinExistence type="predicted"/>
<reference evidence="2 3" key="1">
    <citation type="submission" date="2018-06" db="EMBL/GenBank/DDBJ databases">
        <authorList>
            <consortium name="Pathogen Informatics"/>
            <person name="Doyle S."/>
        </authorList>
    </citation>
    <scope>NUCLEOTIDE SEQUENCE [LARGE SCALE GENOMIC DNA]</scope>
    <source>
        <strain evidence="2 3">NCTC10684</strain>
    </source>
</reference>
<dbReference type="OrthoDB" id="9809132at2"/>
<dbReference type="PANTHER" id="PTHR38013">
    <property type="entry name" value="GLYCOPROTEIN/POLYSACCHARIDE METABOLISM"/>
    <property type="match status" value="1"/>
</dbReference>
<evidence type="ECO:0000313" key="3">
    <source>
        <dbReference type="Proteomes" id="UP000254701"/>
    </source>
</evidence>
<sequence length="255" mass="27318">MLGKLAEFVMFGFMPLVVGMLAVPAVATADDTLVTGEVLYRERIALPANAVLSVQLADVSLADAPARILGEQKIDPAGQVPIRFAIPFDPTAIKTNMTYALQARISVDDQLWFINDVSHTLDPLTAGPQTIEVKMVRQSAATAEVTIFERDWVAEDIDGAAAHDKARPTLRIGTDGKVSGRGGCNGFFGSAKVDGDKVAFGQMGSTEMACEQAVMDQEHRFHQALERAASFRIVEGKLLVADKDGKDILRFGAGG</sequence>
<dbReference type="InterPro" id="IPR039366">
    <property type="entry name" value="Pilotin"/>
</dbReference>
<dbReference type="PANTHER" id="PTHR38013:SF1">
    <property type="entry name" value="GLYCOPROTEIN_POLYSACCHARIDE METABOLISM"/>
    <property type="match status" value="1"/>
</dbReference>
<dbReference type="RefSeq" id="WP_115732824.1">
    <property type="nucleotide sequence ID" value="NZ_BAAAVY010000037.1"/>
</dbReference>
<dbReference type="Pfam" id="PF03724">
    <property type="entry name" value="META"/>
    <property type="match status" value="1"/>
</dbReference>
<organism evidence="2 3">
    <name type="scientific">Aminobacter aminovorans</name>
    <name type="common">Chelatobacter heintzii</name>
    <dbReference type="NCBI Taxonomy" id="83263"/>
    <lineage>
        <taxon>Bacteria</taxon>
        <taxon>Pseudomonadati</taxon>
        <taxon>Pseudomonadota</taxon>
        <taxon>Alphaproteobacteria</taxon>
        <taxon>Hyphomicrobiales</taxon>
        <taxon>Phyllobacteriaceae</taxon>
        <taxon>Aminobacter</taxon>
    </lineage>
</organism>
<dbReference type="Pfam" id="PF09619">
    <property type="entry name" value="YscW"/>
    <property type="match status" value="1"/>
</dbReference>
<dbReference type="Gene3D" id="2.40.128.270">
    <property type="match status" value="1"/>
</dbReference>
<name>A0A380WPL3_AMIAI</name>
<dbReference type="InterPro" id="IPR005184">
    <property type="entry name" value="DUF306_Meta_HslJ"/>
</dbReference>
<dbReference type="Proteomes" id="UP000254701">
    <property type="component" value="Unassembled WGS sequence"/>
</dbReference>
<dbReference type="InterPro" id="IPR038670">
    <property type="entry name" value="HslJ-like_sf"/>
</dbReference>
<evidence type="ECO:0000259" key="1">
    <source>
        <dbReference type="Pfam" id="PF03724"/>
    </source>
</evidence>
<protein>
    <submittedName>
        <fullName evidence="2">META domain</fullName>
    </submittedName>
</protein>
<dbReference type="InterPro" id="IPR053196">
    <property type="entry name" value="Lipoprotein_YbaY-like"/>
</dbReference>